<keyword evidence="6 15" id="KW-0812">Transmembrane</keyword>
<evidence type="ECO:0000256" key="7">
    <source>
        <dbReference type="ARBA" id="ARBA00022707"/>
    </source>
</evidence>
<keyword evidence="7" id="KW-0449">Lipoprotein</keyword>
<keyword evidence="11 15" id="KW-1133">Transmembrane helix</keyword>
<dbReference type="OrthoDB" id="41266at2759"/>
<evidence type="ECO:0000256" key="14">
    <source>
        <dbReference type="ARBA" id="ARBA00023170"/>
    </source>
</evidence>
<sequence length="244" mass="27323">LAYINQHWNLETGAMTSWEWKQAMGQTLQKLVNDMGISMPVGTIAALLITSFVLALFARFSFKKRKSDTILLAGLSGSGKTALFYQQGKANGASFLDFPGHMRLRAKLDEYLKEAGAILFLVDAADFMPNVRENAEYLYDILSKAWVVKYKIPVLIIANKVDKVTAHSTEFIRKQLEKEIDKLRITRTAVSDADMTSEVSIGKEGEPFKFTHCMNKVTISEASVITGQVTSICQFIREHVGYQI</sequence>
<dbReference type="InterPro" id="IPR019009">
    <property type="entry name" value="SRP_receptor_beta_su"/>
</dbReference>
<comment type="subcellular location">
    <subcellularLocation>
        <location evidence="1">Endoplasmic reticulum membrane</location>
        <topology evidence="1">Single-pass membrane protein</topology>
    </subcellularLocation>
</comment>
<keyword evidence="9" id="KW-0256">Endoplasmic reticulum</keyword>
<dbReference type="SUPFAM" id="SSF52540">
    <property type="entry name" value="P-loop containing nucleoside triphosphate hydrolases"/>
    <property type="match status" value="1"/>
</dbReference>
<keyword evidence="8" id="KW-0547">Nucleotide-binding</keyword>
<keyword evidence="5" id="KW-0150">Chloroplast</keyword>
<accession>A0A9D4ZC38</accession>
<dbReference type="Proteomes" id="UP000886520">
    <property type="component" value="Chromosome 16"/>
</dbReference>
<dbReference type="GO" id="GO:0005794">
    <property type="term" value="C:Golgi apparatus"/>
    <property type="evidence" value="ECO:0007669"/>
    <property type="project" value="TreeGrafter"/>
</dbReference>
<evidence type="ECO:0000256" key="13">
    <source>
        <dbReference type="ARBA" id="ARBA00023136"/>
    </source>
</evidence>
<evidence type="ECO:0000256" key="15">
    <source>
        <dbReference type="SAM" id="Phobius"/>
    </source>
</evidence>
<evidence type="ECO:0000256" key="8">
    <source>
        <dbReference type="ARBA" id="ARBA00022741"/>
    </source>
</evidence>
<evidence type="ECO:0000256" key="12">
    <source>
        <dbReference type="ARBA" id="ARBA00023134"/>
    </source>
</evidence>
<evidence type="ECO:0000256" key="10">
    <source>
        <dbReference type="ARBA" id="ARBA00022892"/>
    </source>
</evidence>
<comment type="caution">
    <text evidence="16">The sequence shown here is derived from an EMBL/GenBank/DDBJ whole genome shotgun (WGS) entry which is preliminary data.</text>
</comment>
<reference evidence="16" key="1">
    <citation type="submission" date="2021-01" db="EMBL/GenBank/DDBJ databases">
        <title>Adiantum capillus-veneris genome.</title>
        <authorList>
            <person name="Fang Y."/>
            <person name="Liao Q."/>
        </authorList>
    </citation>
    <scope>NUCLEOTIDE SEQUENCE</scope>
    <source>
        <strain evidence="16">H3</strain>
        <tissue evidence="16">Leaf</tissue>
    </source>
</reference>
<dbReference type="PANTHER" id="PTHR45909:SF1">
    <property type="entry name" value="ADP-RIBOSYLATION FACTOR-RELATED PROTEIN 1"/>
    <property type="match status" value="1"/>
</dbReference>
<dbReference type="Gene3D" id="3.40.50.300">
    <property type="entry name" value="P-loop containing nucleotide triphosphate hydrolases"/>
    <property type="match status" value="1"/>
</dbReference>
<keyword evidence="17" id="KW-1185">Reference proteome</keyword>
<proteinExistence type="inferred from homology"/>
<protein>
    <recommendedName>
        <fullName evidence="4">Signal recognition particle receptor subunit beta</fullName>
    </recommendedName>
</protein>
<dbReference type="AlphaFoldDB" id="A0A9D4ZC38"/>
<dbReference type="GO" id="GO:0034067">
    <property type="term" value="P:protein localization to Golgi apparatus"/>
    <property type="evidence" value="ECO:0007669"/>
    <property type="project" value="TreeGrafter"/>
</dbReference>
<evidence type="ECO:0000313" key="17">
    <source>
        <dbReference type="Proteomes" id="UP000886520"/>
    </source>
</evidence>
<evidence type="ECO:0000256" key="11">
    <source>
        <dbReference type="ARBA" id="ARBA00022989"/>
    </source>
</evidence>
<dbReference type="EMBL" id="JABFUD020000016">
    <property type="protein sequence ID" value="KAI5068125.1"/>
    <property type="molecule type" value="Genomic_DNA"/>
</dbReference>
<feature type="non-terminal residue" evidence="16">
    <location>
        <position position="244"/>
    </location>
</feature>
<comment type="similarity">
    <text evidence="3">Belongs to the small GTPase superfamily. Arf family.</text>
</comment>
<dbReference type="GO" id="GO:0005789">
    <property type="term" value="C:endoplasmic reticulum membrane"/>
    <property type="evidence" value="ECO:0007669"/>
    <property type="project" value="UniProtKB-SubCell"/>
</dbReference>
<keyword evidence="14" id="KW-0675">Receptor</keyword>
<dbReference type="InterPro" id="IPR027417">
    <property type="entry name" value="P-loop_NTPase"/>
</dbReference>
<keyword evidence="7" id="KW-0519">Myristate</keyword>
<evidence type="ECO:0000256" key="9">
    <source>
        <dbReference type="ARBA" id="ARBA00022824"/>
    </source>
</evidence>
<evidence type="ECO:0000256" key="1">
    <source>
        <dbReference type="ARBA" id="ARBA00004389"/>
    </source>
</evidence>
<evidence type="ECO:0000256" key="6">
    <source>
        <dbReference type="ARBA" id="ARBA00022692"/>
    </source>
</evidence>
<evidence type="ECO:0000313" key="16">
    <source>
        <dbReference type="EMBL" id="KAI5068125.1"/>
    </source>
</evidence>
<name>A0A9D4ZC38_ADICA</name>
<evidence type="ECO:0000256" key="5">
    <source>
        <dbReference type="ARBA" id="ARBA00022528"/>
    </source>
</evidence>
<dbReference type="GO" id="GO:0005525">
    <property type="term" value="F:GTP binding"/>
    <property type="evidence" value="ECO:0007669"/>
    <property type="project" value="UniProtKB-KW"/>
</dbReference>
<evidence type="ECO:0000256" key="3">
    <source>
        <dbReference type="ARBA" id="ARBA00010290"/>
    </source>
</evidence>
<keyword evidence="5" id="KW-0934">Plastid</keyword>
<comment type="similarity">
    <text evidence="2">Belongs to the SRP receptor beta subunit family.</text>
</comment>
<evidence type="ECO:0000256" key="4">
    <source>
        <dbReference type="ARBA" id="ARBA00020256"/>
    </source>
</evidence>
<keyword evidence="10" id="KW-0931">ER-Golgi transport</keyword>
<dbReference type="GO" id="GO:0006886">
    <property type="term" value="P:intracellular protein transport"/>
    <property type="evidence" value="ECO:0007669"/>
    <property type="project" value="TreeGrafter"/>
</dbReference>
<dbReference type="InterPro" id="IPR024156">
    <property type="entry name" value="Small_GTPase_ARF"/>
</dbReference>
<dbReference type="GO" id="GO:0043001">
    <property type="term" value="P:Golgi to plasma membrane protein transport"/>
    <property type="evidence" value="ECO:0007669"/>
    <property type="project" value="TreeGrafter"/>
</dbReference>
<dbReference type="PANTHER" id="PTHR45909">
    <property type="entry name" value="ADP-RIBOSYLATION FACTOR-RELATED PROTEIN 1"/>
    <property type="match status" value="1"/>
</dbReference>
<feature type="transmembrane region" description="Helical" evidence="15">
    <location>
        <begin position="37"/>
        <end position="58"/>
    </location>
</feature>
<dbReference type="GO" id="GO:0003924">
    <property type="term" value="F:GTPase activity"/>
    <property type="evidence" value="ECO:0007669"/>
    <property type="project" value="TreeGrafter"/>
</dbReference>
<dbReference type="Pfam" id="PF09439">
    <property type="entry name" value="SRPRB"/>
    <property type="match status" value="1"/>
</dbReference>
<keyword evidence="13 15" id="KW-0472">Membrane</keyword>
<evidence type="ECO:0000256" key="2">
    <source>
        <dbReference type="ARBA" id="ARBA00005619"/>
    </source>
</evidence>
<organism evidence="16 17">
    <name type="scientific">Adiantum capillus-veneris</name>
    <name type="common">Maidenhair fern</name>
    <dbReference type="NCBI Taxonomy" id="13818"/>
    <lineage>
        <taxon>Eukaryota</taxon>
        <taxon>Viridiplantae</taxon>
        <taxon>Streptophyta</taxon>
        <taxon>Embryophyta</taxon>
        <taxon>Tracheophyta</taxon>
        <taxon>Polypodiopsida</taxon>
        <taxon>Polypodiidae</taxon>
        <taxon>Polypodiales</taxon>
        <taxon>Pteridineae</taxon>
        <taxon>Pteridaceae</taxon>
        <taxon>Vittarioideae</taxon>
        <taxon>Adiantum</taxon>
    </lineage>
</organism>
<gene>
    <name evidence="16" type="ORF">GOP47_0016470</name>
</gene>
<keyword evidence="10" id="KW-0813">Transport</keyword>
<keyword evidence="12" id="KW-0342">GTP-binding</keyword>